<feature type="transmembrane region" description="Helical" evidence="7">
    <location>
        <begin position="45"/>
        <end position="70"/>
    </location>
</feature>
<evidence type="ECO:0000256" key="7">
    <source>
        <dbReference type="SAM" id="Phobius"/>
    </source>
</evidence>
<accession>A0AAD4EVU5</accession>
<protein>
    <recommendedName>
        <fullName evidence="8">Rhodopsin domain-containing protein</fullName>
    </recommendedName>
</protein>
<comment type="similarity">
    <text evidence="5">Belongs to the SAT4 family.</text>
</comment>
<dbReference type="InterPro" id="IPR049326">
    <property type="entry name" value="Rhodopsin_dom_fungi"/>
</dbReference>
<dbReference type="InterPro" id="IPR052337">
    <property type="entry name" value="SAT4-like"/>
</dbReference>
<evidence type="ECO:0000259" key="8">
    <source>
        <dbReference type="Pfam" id="PF20684"/>
    </source>
</evidence>
<keyword evidence="4 7" id="KW-0472">Membrane</keyword>
<feature type="domain" description="Rhodopsin" evidence="8">
    <location>
        <begin position="29"/>
        <end position="270"/>
    </location>
</feature>
<feature type="transmembrane region" description="Helical" evidence="7">
    <location>
        <begin position="207"/>
        <end position="225"/>
    </location>
</feature>
<feature type="transmembrane region" description="Helical" evidence="7">
    <location>
        <begin position="12"/>
        <end position="33"/>
    </location>
</feature>
<evidence type="ECO:0000256" key="4">
    <source>
        <dbReference type="ARBA" id="ARBA00023136"/>
    </source>
</evidence>
<evidence type="ECO:0000313" key="9">
    <source>
        <dbReference type="EMBL" id="KAG7288249.1"/>
    </source>
</evidence>
<organism evidence="9 10">
    <name type="scientific">Staphylotrichum longicolle</name>
    <dbReference type="NCBI Taxonomy" id="669026"/>
    <lineage>
        <taxon>Eukaryota</taxon>
        <taxon>Fungi</taxon>
        <taxon>Dikarya</taxon>
        <taxon>Ascomycota</taxon>
        <taxon>Pezizomycotina</taxon>
        <taxon>Sordariomycetes</taxon>
        <taxon>Sordariomycetidae</taxon>
        <taxon>Sordariales</taxon>
        <taxon>Chaetomiaceae</taxon>
        <taxon>Staphylotrichum</taxon>
    </lineage>
</organism>
<evidence type="ECO:0000256" key="1">
    <source>
        <dbReference type="ARBA" id="ARBA00004141"/>
    </source>
</evidence>
<evidence type="ECO:0000256" key="5">
    <source>
        <dbReference type="ARBA" id="ARBA00038359"/>
    </source>
</evidence>
<feature type="transmembrane region" description="Helical" evidence="7">
    <location>
        <begin position="90"/>
        <end position="113"/>
    </location>
</feature>
<dbReference type="EMBL" id="JAHCVI010000003">
    <property type="protein sequence ID" value="KAG7288249.1"/>
    <property type="molecule type" value="Genomic_DNA"/>
</dbReference>
<dbReference type="Proteomes" id="UP001197093">
    <property type="component" value="Unassembled WGS sequence"/>
</dbReference>
<sequence length="405" mass="44696">MTSSTDNRAVQLASVNIAALVLASIVTALRCFVRIRLLKAFGTDDWLMAAAAVSFAFYCSFSLAGVSNGTGHHVADLTREANAEARKPQWWWFCYPSYAVTMMLVKMSITFFFRRIIVERVHKWILTGALVITLVSCTVFFFACIFQCWPVSYFWDKYSQTGTCIPDRVVIALALLFSAINIVTDFTFALMPAWILSHLSMRRRTKVLLCLLMGLGCIASTAVVVRLPYMRLIASDDFLYDTVDVAIWSTVEQALAITAGGLATLQPLVKLIGYKLGLTSHPSLPTHSNYGNNIRMKDGGAISVRRSFSQKAEPTTSSSPPHKVYDQMALNLQPGAGGYSAMCYNTSQELLAIPTTVSEESHKDVESPKTSLRRGSEGIPPAYIPQTHIASAARLSRFRTAEDKV</sequence>
<evidence type="ECO:0000256" key="2">
    <source>
        <dbReference type="ARBA" id="ARBA00022692"/>
    </source>
</evidence>
<gene>
    <name evidence="9" type="ORF">NEMBOFW57_007780</name>
</gene>
<keyword evidence="3 7" id="KW-1133">Transmembrane helix</keyword>
<feature type="transmembrane region" description="Helical" evidence="7">
    <location>
        <begin position="125"/>
        <end position="149"/>
    </location>
</feature>
<keyword evidence="2 7" id="KW-0812">Transmembrane</keyword>
<dbReference type="PANTHER" id="PTHR33048">
    <property type="entry name" value="PTH11-LIKE INTEGRAL MEMBRANE PROTEIN (AFU_ORTHOLOGUE AFUA_5G11245)"/>
    <property type="match status" value="1"/>
</dbReference>
<dbReference type="AlphaFoldDB" id="A0AAD4EVU5"/>
<evidence type="ECO:0000313" key="10">
    <source>
        <dbReference type="Proteomes" id="UP001197093"/>
    </source>
</evidence>
<evidence type="ECO:0000256" key="3">
    <source>
        <dbReference type="ARBA" id="ARBA00022989"/>
    </source>
</evidence>
<evidence type="ECO:0000256" key="6">
    <source>
        <dbReference type="SAM" id="MobiDB-lite"/>
    </source>
</evidence>
<proteinExistence type="inferred from homology"/>
<comment type="caution">
    <text evidence="9">The sequence shown here is derived from an EMBL/GenBank/DDBJ whole genome shotgun (WGS) entry which is preliminary data.</text>
</comment>
<feature type="region of interest" description="Disordered" evidence="6">
    <location>
        <begin position="356"/>
        <end position="382"/>
    </location>
</feature>
<dbReference type="Pfam" id="PF20684">
    <property type="entry name" value="Fung_rhodopsin"/>
    <property type="match status" value="1"/>
</dbReference>
<dbReference type="GO" id="GO:0016020">
    <property type="term" value="C:membrane"/>
    <property type="evidence" value="ECO:0007669"/>
    <property type="project" value="UniProtKB-SubCell"/>
</dbReference>
<keyword evidence="10" id="KW-1185">Reference proteome</keyword>
<reference evidence="9" key="1">
    <citation type="submission" date="2023-02" db="EMBL/GenBank/DDBJ databases">
        <authorList>
            <person name="Palmer J.M."/>
        </authorList>
    </citation>
    <scope>NUCLEOTIDE SEQUENCE</scope>
    <source>
        <strain evidence="9">FW57</strain>
    </source>
</reference>
<name>A0AAD4EVU5_9PEZI</name>
<dbReference type="PANTHER" id="PTHR33048:SF96">
    <property type="entry name" value="INTEGRAL MEMBRANE PROTEIN"/>
    <property type="match status" value="1"/>
</dbReference>
<feature type="transmembrane region" description="Helical" evidence="7">
    <location>
        <begin position="169"/>
        <end position="195"/>
    </location>
</feature>
<comment type="subcellular location">
    <subcellularLocation>
        <location evidence="1">Membrane</location>
        <topology evidence="1">Multi-pass membrane protein</topology>
    </subcellularLocation>
</comment>